<protein>
    <recommendedName>
        <fullName evidence="3">Transposase</fullName>
    </recommendedName>
</protein>
<evidence type="ECO:0008006" key="3">
    <source>
        <dbReference type="Google" id="ProtNLM"/>
    </source>
</evidence>
<sequence>MVFRLRVVVEGHIIVYLEMSKTKGKQMIHYYVAIINRIDGNMVFAAEGQDSR</sequence>
<evidence type="ECO:0000313" key="2">
    <source>
        <dbReference type="Proteomes" id="UP000324781"/>
    </source>
</evidence>
<name>A0A1M6JM14_9FIRM</name>
<dbReference type="AlphaFoldDB" id="A0A1M6JM14"/>
<dbReference type="EMBL" id="FQZP01000059">
    <property type="protein sequence ID" value="SHJ47727.1"/>
    <property type="molecule type" value="Genomic_DNA"/>
</dbReference>
<proteinExistence type="predicted"/>
<dbReference type="Proteomes" id="UP000324781">
    <property type="component" value="Unassembled WGS sequence"/>
</dbReference>
<organism evidence="1 2">
    <name type="scientific">Thermoclostridium caenicola</name>
    <dbReference type="NCBI Taxonomy" id="659425"/>
    <lineage>
        <taxon>Bacteria</taxon>
        <taxon>Bacillati</taxon>
        <taxon>Bacillota</taxon>
        <taxon>Clostridia</taxon>
        <taxon>Eubacteriales</taxon>
        <taxon>Oscillospiraceae</taxon>
        <taxon>Thermoclostridium</taxon>
    </lineage>
</organism>
<reference evidence="1 2" key="1">
    <citation type="submission" date="2016-11" db="EMBL/GenBank/DDBJ databases">
        <authorList>
            <person name="Varghese N."/>
            <person name="Submissions S."/>
        </authorList>
    </citation>
    <scope>NUCLEOTIDE SEQUENCE [LARGE SCALE GENOMIC DNA]</scope>
    <source>
        <strain evidence="1 2">DSM 19027</strain>
    </source>
</reference>
<accession>A0A1M6JM14</accession>
<evidence type="ECO:0000313" key="1">
    <source>
        <dbReference type="EMBL" id="SHJ47727.1"/>
    </source>
</evidence>
<keyword evidence="2" id="KW-1185">Reference proteome</keyword>
<gene>
    <name evidence="1" type="ORF">SAMN05444373_10593</name>
</gene>